<evidence type="ECO:0000313" key="6">
    <source>
        <dbReference type="Proteomes" id="UP000824219"/>
    </source>
</evidence>
<dbReference type="PROSITE" id="PS50835">
    <property type="entry name" value="IG_LIKE"/>
    <property type="match status" value="1"/>
</dbReference>
<reference evidence="5 6" key="1">
    <citation type="submission" date="2021-06" db="EMBL/GenBank/DDBJ databases">
        <title>Chromosome-level genome assembly of the red-tail catfish (Hemibagrus wyckioides).</title>
        <authorList>
            <person name="Shao F."/>
        </authorList>
    </citation>
    <scope>NUCLEOTIDE SEQUENCE [LARGE SCALE GENOMIC DNA]</scope>
    <source>
        <strain evidence="5">EC202008001</strain>
        <tissue evidence="5">Blood</tissue>
    </source>
</reference>
<dbReference type="EMBL" id="JAHKSW010000029">
    <property type="protein sequence ID" value="KAG7314234.1"/>
    <property type="molecule type" value="Genomic_DNA"/>
</dbReference>
<accession>A0A9D3N3P4</accession>
<dbReference type="InterPro" id="IPR036179">
    <property type="entry name" value="Ig-like_dom_sf"/>
</dbReference>
<evidence type="ECO:0000256" key="3">
    <source>
        <dbReference type="SAM" id="SignalP"/>
    </source>
</evidence>
<dbReference type="InterPro" id="IPR013783">
    <property type="entry name" value="Ig-like_fold"/>
</dbReference>
<organism evidence="5 6">
    <name type="scientific">Hemibagrus wyckioides</name>
    <dbReference type="NCBI Taxonomy" id="337641"/>
    <lineage>
        <taxon>Eukaryota</taxon>
        <taxon>Metazoa</taxon>
        <taxon>Chordata</taxon>
        <taxon>Craniata</taxon>
        <taxon>Vertebrata</taxon>
        <taxon>Euteleostomi</taxon>
        <taxon>Actinopterygii</taxon>
        <taxon>Neopterygii</taxon>
        <taxon>Teleostei</taxon>
        <taxon>Ostariophysi</taxon>
        <taxon>Siluriformes</taxon>
        <taxon>Bagridae</taxon>
        <taxon>Hemibagrus</taxon>
    </lineage>
</organism>
<dbReference type="Proteomes" id="UP000824219">
    <property type="component" value="Linkage Group LG29"/>
</dbReference>
<proteinExistence type="predicted"/>
<feature type="signal peptide" evidence="3">
    <location>
        <begin position="1"/>
        <end position="25"/>
    </location>
</feature>
<dbReference type="Pfam" id="PF07686">
    <property type="entry name" value="V-set"/>
    <property type="match status" value="1"/>
</dbReference>
<protein>
    <recommendedName>
        <fullName evidence="4">Ig-like domain-containing protein</fullName>
    </recommendedName>
</protein>
<feature type="compositionally biased region" description="Basic and acidic residues" evidence="1">
    <location>
        <begin position="144"/>
        <end position="155"/>
    </location>
</feature>
<dbReference type="InterPro" id="IPR003599">
    <property type="entry name" value="Ig_sub"/>
</dbReference>
<feature type="region of interest" description="Disordered" evidence="1">
    <location>
        <begin position="129"/>
        <end position="156"/>
    </location>
</feature>
<keyword evidence="2" id="KW-0812">Transmembrane</keyword>
<evidence type="ECO:0000256" key="1">
    <source>
        <dbReference type="SAM" id="MobiDB-lite"/>
    </source>
</evidence>
<dbReference type="InterPro" id="IPR013106">
    <property type="entry name" value="Ig_V-set"/>
</dbReference>
<dbReference type="SMART" id="SM00409">
    <property type="entry name" value="IG"/>
    <property type="match status" value="1"/>
</dbReference>
<feature type="compositionally biased region" description="Polar residues" evidence="1">
    <location>
        <begin position="129"/>
        <end position="142"/>
    </location>
</feature>
<keyword evidence="3" id="KW-0732">Signal</keyword>
<dbReference type="Gene3D" id="2.60.40.10">
    <property type="entry name" value="Immunoglobulins"/>
    <property type="match status" value="1"/>
</dbReference>
<evidence type="ECO:0000313" key="5">
    <source>
        <dbReference type="EMBL" id="KAG7314234.1"/>
    </source>
</evidence>
<dbReference type="CDD" id="cd00099">
    <property type="entry name" value="IgV"/>
    <property type="match status" value="1"/>
</dbReference>
<feature type="transmembrane region" description="Helical" evidence="2">
    <location>
        <begin position="161"/>
        <end position="184"/>
    </location>
</feature>
<comment type="caution">
    <text evidence="5">The sequence shown here is derived from an EMBL/GenBank/DDBJ whole genome shotgun (WGS) entry which is preliminary data.</text>
</comment>
<keyword evidence="2" id="KW-1133">Transmembrane helix</keyword>
<evidence type="ECO:0000256" key="2">
    <source>
        <dbReference type="SAM" id="Phobius"/>
    </source>
</evidence>
<dbReference type="InterPro" id="IPR007110">
    <property type="entry name" value="Ig-like_dom"/>
</dbReference>
<feature type="domain" description="Ig-like" evidence="4">
    <location>
        <begin position="17"/>
        <end position="119"/>
    </location>
</feature>
<keyword evidence="2" id="KW-0472">Membrane</keyword>
<dbReference type="AlphaFoldDB" id="A0A9D3N3P4"/>
<sequence>MLQSALFGFIGIMVLSPKLSSAVKALEVRLGKAVTLQCDLSYHYEINWLRMSSDMTPELLIALGLKNNGELSVNWNSNSSRFQGFIKNRLFHLRILRVSGADLLTYFCAAMNEKQLEFNEGKRLYVASDAQQPQNPDQNLTRCQEPDTRPEDPRGHFHTHMMISGVLNCGVLLMVFTIIAVHLMTSERKPC</sequence>
<name>A0A9D3N3P4_9TELE</name>
<dbReference type="SUPFAM" id="SSF48726">
    <property type="entry name" value="Immunoglobulin"/>
    <property type="match status" value="1"/>
</dbReference>
<keyword evidence="6" id="KW-1185">Reference proteome</keyword>
<dbReference type="OrthoDB" id="8939957at2759"/>
<feature type="chain" id="PRO_5038942401" description="Ig-like domain-containing protein" evidence="3">
    <location>
        <begin position="26"/>
        <end position="191"/>
    </location>
</feature>
<gene>
    <name evidence="5" type="ORF">KOW79_022730</name>
</gene>
<evidence type="ECO:0000259" key="4">
    <source>
        <dbReference type="PROSITE" id="PS50835"/>
    </source>
</evidence>